<accession>A0A3P7IUC2</accession>
<name>A0A3P7IUC2_STRVU</name>
<dbReference type="Proteomes" id="UP000270094">
    <property type="component" value="Unassembled WGS sequence"/>
</dbReference>
<dbReference type="EMBL" id="UYYB01006733">
    <property type="protein sequence ID" value="VDM67847.1"/>
    <property type="molecule type" value="Genomic_DNA"/>
</dbReference>
<reference evidence="1 2" key="1">
    <citation type="submission" date="2018-11" db="EMBL/GenBank/DDBJ databases">
        <authorList>
            <consortium name="Pathogen Informatics"/>
        </authorList>
    </citation>
    <scope>NUCLEOTIDE SEQUENCE [LARGE SCALE GENOMIC DNA]</scope>
</reference>
<evidence type="ECO:0000313" key="1">
    <source>
        <dbReference type="EMBL" id="VDM67847.1"/>
    </source>
</evidence>
<protein>
    <submittedName>
        <fullName evidence="1">Uncharacterized protein</fullName>
    </submittedName>
</protein>
<organism evidence="1 2">
    <name type="scientific">Strongylus vulgaris</name>
    <name type="common">Blood worm</name>
    <dbReference type="NCBI Taxonomy" id="40348"/>
    <lineage>
        <taxon>Eukaryota</taxon>
        <taxon>Metazoa</taxon>
        <taxon>Ecdysozoa</taxon>
        <taxon>Nematoda</taxon>
        <taxon>Chromadorea</taxon>
        <taxon>Rhabditida</taxon>
        <taxon>Rhabditina</taxon>
        <taxon>Rhabditomorpha</taxon>
        <taxon>Strongyloidea</taxon>
        <taxon>Strongylidae</taxon>
        <taxon>Strongylus</taxon>
    </lineage>
</organism>
<evidence type="ECO:0000313" key="2">
    <source>
        <dbReference type="Proteomes" id="UP000270094"/>
    </source>
</evidence>
<gene>
    <name evidence="1" type="ORF">SVUK_LOCUS2845</name>
</gene>
<sequence length="84" mass="9542">MPIVKFFYGTNTHAAQQMRGDDDGDGGGRRVYRIGLRCVLMKFAIEQVCRSTMTWRLRTFVQMHLLTKTCFSSSATPEACDHHG</sequence>
<proteinExistence type="predicted"/>
<dbReference type="AlphaFoldDB" id="A0A3P7IUC2"/>
<keyword evidence="2" id="KW-1185">Reference proteome</keyword>